<evidence type="ECO:0000259" key="4">
    <source>
        <dbReference type="Pfam" id="PF02894"/>
    </source>
</evidence>
<feature type="domain" description="Gfo/Idh/MocA-like oxidoreductase N-terminal" evidence="3">
    <location>
        <begin position="17"/>
        <end position="131"/>
    </location>
</feature>
<dbReference type="Pfam" id="PF01408">
    <property type="entry name" value="GFO_IDH_MocA"/>
    <property type="match status" value="1"/>
</dbReference>
<sequence>MTCLFWGKLRKTMPKIVNVGLIGFGLSGRYFHAPFLTTNPHFKLTKVVERHRNDAQAFDPALVTVRSHDELFADPDIDLVIVSTPNDTHYPYAKAALEAGKHVLIEKPFANTSDQARDLLTLAQQRGLVAMPYQNRRYDADFLTIQQLLQTNRIGEVNEFEAHFDRYRPQVLDTWKEYDPDGGGNLYNLGPHLIDQAIVLFGIPEAVWGDIRIIRKDGPQDDYFDIVLYYPDKRVRLKSNMVAADNQLRYVIHGALGSFVKSGLDIQEETLRKNQLPDSADWGHEPERQFGRLTTSDGEEVVESLAGNYHPFYDNLYRAIIGEIPQEVLPEQALAVIRIMELARESSASRTVLPF</sequence>
<accession>I2GNN0</accession>
<evidence type="ECO:0000259" key="3">
    <source>
        <dbReference type="Pfam" id="PF01408"/>
    </source>
</evidence>
<dbReference type="InterPro" id="IPR004104">
    <property type="entry name" value="Gfo/Idh/MocA-like_OxRdtase_C"/>
</dbReference>
<dbReference type="Gene3D" id="3.40.50.720">
    <property type="entry name" value="NAD(P)-binding Rossmann-like Domain"/>
    <property type="match status" value="1"/>
</dbReference>
<comment type="similarity">
    <text evidence="1">Belongs to the Gfo/Idh/MocA family.</text>
</comment>
<evidence type="ECO:0000256" key="2">
    <source>
        <dbReference type="ARBA" id="ARBA00023002"/>
    </source>
</evidence>
<dbReference type="SUPFAM" id="SSF51735">
    <property type="entry name" value="NAD(P)-binding Rossmann-fold domains"/>
    <property type="match status" value="1"/>
</dbReference>
<organism evidence="5 6">
    <name type="scientific">Fibrisoma limi BUZ 3</name>
    <dbReference type="NCBI Taxonomy" id="1185876"/>
    <lineage>
        <taxon>Bacteria</taxon>
        <taxon>Pseudomonadati</taxon>
        <taxon>Bacteroidota</taxon>
        <taxon>Cytophagia</taxon>
        <taxon>Cytophagales</taxon>
        <taxon>Spirosomataceae</taxon>
        <taxon>Fibrisoma</taxon>
    </lineage>
</organism>
<dbReference type="NCBIfam" id="NF008607">
    <property type="entry name" value="PRK11579.1"/>
    <property type="match status" value="1"/>
</dbReference>
<dbReference type="GO" id="GO:0000166">
    <property type="term" value="F:nucleotide binding"/>
    <property type="evidence" value="ECO:0007669"/>
    <property type="project" value="InterPro"/>
</dbReference>
<name>I2GNN0_9BACT</name>
<dbReference type="Pfam" id="PF02894">
    <property type="entry name" value="GFO_IDH_MocA_C"/>
    <property type="match status" value="1"/>
</dbReference>
<dbReference type="EMBL" id="CAIT01000009">
    <property type="protein sequence ID" value="CCH55508.1"/>
    <property type="molecule type" value="Genomic_DNA"/>
</dbReference>
<keyword evidence="2 5" id="KW-0560">Oxidoreductase</keyword>
<evidence type="ECO:0000256" key="1">
    <source>
        <dbReference type="ARBA" id="ARBA00010928"/>
    </source>
</evidence>
<dbReference type="Proteomes" id="UP000009309">
    <property type="component" value="Unassembled WGS sequence"/>
</dbReference>
<dbReference type="GO" id="GO:0016491">
    <property type="term" value="F:oxidoreductase activity"/>
    <property type="evidence" value="ECO:0007669"/>
    <property type="project" value="UniProtKB-KW"/>
</dbReference>
<dbReference type="eggNOG" id="COG0673">
    <property type="taxonomic scope" value="Bacteria"/>
</dbReference>
<feature type="domain" description="Gfo/Idh/MocA-like oxidoreductase C-terminal" evidence="4">
    <location>
        <begin position="147"/>
        <end position="352"/>
    </location>
</feature>
<dbReference type="PANTHER" id="PTHR43708">
    <property type="entry name" value="CONSERVED EXPRESSED OXIDOREDUCTASE (EUROFUNG)"/>
    <property type="match status" value="1"/>
</dbReference>
<dbReference type="InterPro" id="IPR000683">
    <property type="entry name" value="Gfo/Idh/MocA-like_OxRdtase_N"/>
</dbReference>
<evidence type="ECO:0000313" key="6">
    <source>
        <dbReference type="Proteomes" id="UP000009309"/>
    </source>
</evidence>
<proteinExistence type="inferred from homology"/>
<evidence type="ECO:0000313" key="5">
    <source>
        <dbReference type="EMBL" id="CCH55508.1"/>
    </source>
</evidence>
<dbReference type="Gene3D" id="3.30.360.10">
    <property type="entry name" value="Dihydrodipicolinate Reductase, domain 2"/>
    <property type="match status" value="1"/>
</dbReference>
<keyword evidence="6" id="KW-1185">Reference proteome</keyword>
<reference evidence="5 6" key="1">
    <citation type="journal article" date="2012" name="J. Bacteriol.">
        <title>Genome Sequence of the Filamentous Bacterium Fibrisoma limi BUZ 3T.</title>
        <authorList>
            <person name="Filippini M."/>
            <person name="Qi W."/>
            <person name="Jaenicke S."/>
            <person name="Goesmann A."/>
            <person name="Smits T.H."/>
            <person name="Bagheri H.C."/>
        </authorList>
    </citation>
    <scope>NUCLEOTIDE SEQUENCE [LARGE SCALE GENOMIC DNA]</scope>
    <source>
        <strain evidence="6">BUZ 3T</strain>
    </source>
</reference>
<dbReference type="STRING" id="1185876.BN8_04769"/>
<dbReference type="InterPro" id="IPR036291">
    <property type="entry name" value="NAD(P)-bd_dom_sf"/>
</dbReference>
<dbReference type="AlphaFoldDB" id="I2GNN0"/>
<comment type="caution">
    <text evidence="5">The sequence shown here is derived from an EMBL/GenBank/DDBJ whole genome shotgun (WGS) entry which is preliminary data.</text>
</comment>
<dbReference type="PANTHER" id="PTHR43708:SF5">
    <property type="entry name" value="CONSERVED EXPRESSED OXIDOREDUCTASE (EUROFUNG)-RELATED"/>
    <property type="match status" value="1"/>
</dbReference>
<dbReference type="EC" id="1.-.-.-" evidence="5"/>
<protein>
    <submittedName>
        <fullName evidence="5">Putative oxidoreductase</fullName>
        <ecNumber evidence="5">1.-.-.-</ecNumber>
    </submittedName>
</protein>
<dbReference type="InterPro" id="IPR051317">
    <property type="entry name" value="Gfo/Idh/MocA_oxidoreduct"/>
</dbReference>
<gene>
    <name evidence="5" type="primary">ydgJ</name>
    <name evidence="5" type="ORF">BN8_04769</name>
</gene>